<dbReference type="SUPFAM" id="SSF56935">
    <property type="entry name" value="Porins"/>
    <property type="match status" value="1"/>
</dbReference>
<keyword evidence="9" id="KW-1185">Reference proteome</keyword>
<name>A0AAP2DP57_9BACT</name>
<keyword evidence="5" id="KW-0732">Signal</keyword>
<evidence type="ECO:0000256" key="2">
    <source>
        <dbReference type="ARBA" id="ARBA00023136"/>
    </source>
</evidence>
<evidence type="ECO:0000256" key="4">
    <source>
        <dbReference type="RuleBase" id="RU003357"/>
    </source>
</evidence>
<dbReference type="Pfam" id="PF07715">
    <property type="entry name" value="Plug"/>
    <property type="match status" value="1"/>
</dbReference>
<evidence type="ECO:0000313" key="9">
    <source>
        <dbReference type="Proteomes" id="UP001319200"/>
    </source>
</evidence>
<dbReference type="AlphaFoldDB" id="A0AAP2DP57"/>
<dbReference type="InterPro" id="IPR036942">
    <property type="entry name" value="Beta-barrel_TonB_sf"/>
</dbReference>
<feature type="signal peptide" evidence="5">
    <location>
        <begin position="1"/>
        <end position="21"/>
    </location>
</feature>
<evidence type="ECO:0000313" key="8">
    <source>
        <dbReference type="EMBL" id="MBT1698773.1"/>
    </source>
</evidence>
<dbReference type="GO" id="GO:0009279">
    <property type="term" value="C:cell outer membrane"/>
    <property type="evidence" value="ECO:0007669"/>
    <property type="project" value="UniProtKB-SubCell"/>
</dbReference>
<accession>A0AAP2DP57</accession>
<comment type="subcellular location">
    <subcellularLocation>
        <location evidence="1 4">Cell outer membrane</location>
    </subcellularLocation>
</comment>
<dbReference type="PANTHER" id="PTHR40980:SF4">
    <property type="entry name" value="TONB-DEPENDENT RECEPTOR-LIKE BETA-BARREL DOMAIN-CONTAINING PROTEIN"/>
    <property type="match status" value="1"/>
</dbReference>
<evidence type="ECO:0000259" key="6">
    <source>
        <dbReference type="Pfam" id="PF00593"/>
    </source>
</evidence>
<dbReference type="Pfam" id="PF13620">
    <property type="entry name" value="CarboxypepD_reg"/>
    <property type="match status" value="1"/>
</dbReference>
<dbReference type="Proteomes" id="UP001319200">
    <property type="component" value="Unassembled WGS sequence"/>
</dbReference>
<keyword evidence="4" id="KW-0798">TonB box</keyword>
<reference evidence="8 9" key="1">
    <citation type="submission" date="2021-05" db="EMBL/GenBank/DDBJ databases">
        <title>A Polyphasic approach of four new species of the genus Ohtaekwangia: Ohtaekwangia histidinii sp. nov., Ohtaekwangia cretensis sp. nov., Ohtaekwangia indiensis sp. nov., Ohtaekwangia reichenbachii sp. nov. from diverse environment.</title>
        <authorList>
            <person name="Octaviana S."/>
        </authorList>
    </citation>
    <scope>NUCLEOTIDE SEQUENCE [LARGE SCALE GENOMIC DNA]</scope>
    <source>
        <strain evidence="8 9">PWU4</strain>
    </source>
</reference>
<feature type="domain" description="TonB-dependent receptor-like beta-barrel" evidence="6">
    <location>
        <begin position="416"/>
        <end position="873"/>
    </location>
</feature>
<dbReference type="InterPro" id="IPR000531">
    <property type="entry name" value="Beta-barrel_TonB"/>
</dbReference>
<dbReference type="InterPro" id="IPR012910">
    <property type="entry name" value="Plug_dom"/>
</dbReference>
<protein>
    <submittedName>
        <fullName evidence="8">TonB-dependent receptor</fullName>
    </submittedName>
</protein>
<keyword evidence="2 4" id="KW-0472">Membrane</keyword>
<dbReference type="InterPro" id="IPR008969">
    <property type="entry name" value="CarboxyPept-like_regulatory"/>
</dbReference>
<evidence type="ECO:0000256" key="5">
    <source>
        <dbReference type="SAM" id="SignalP"/>
    </source>
</evidence>
<dbReference type="Gene3D" id="2.40.170.20">
    <property type="entry name" value="TonB-dependent receptor, beta-barrel domain"/>
    <property type="match status" value="1"/>
</dbReference>
<dbReference type="Pfam" id="PF00593">
    <property type="entry name" value="TonB_dep_Rec_b-barrel"/>
    <property type="match status" value="1"/>
</dbReference>
<dbReference type="SUPFAM" id="SSF49464">
    <property type="entry name" value="Carboxypeptidase regulatory domain-like"/>
    <property type="match status" value="1"/>
</dbReference>
<dbReference type="RefSeq" id="WP_254165556.1">
    <property type="nucleotide sequence ID" value="NZ_JAHESF010000017.1"/>
</dbReference>
<evidence type="ECO:0000259" key="7">
    <source>
        <dbReference type="Pfam" id="PF07715"/>
    </source>
</evidence>
<dbReference type="Gene3D" id="2.60.40.1120">
    <property type="entry name" value="Carboxypeptidase-like, regulatory domain"/>
    <property type="match status" value="1"/>
</dbReference>
<feature type="domain" description="TonB-dependent receptor plug" evidence="7">
    <location>
        <begin position="126"/>
        <end position="230"/>
    </location>
</feature>
<dbReference type="EMBL" id="JAHESF010000017">
    <property type="protein sequence ID" value="MBT1698773.1"/>
    <property type="molecule type" value="Genomic_DNA"/>
</dbReference>
<dbReference type="Gene3D" id="2.170.130.10">
    <property type="entry name" value="TonB-dependent receptor, plug domain"/>
    <property type="match status" value="1"/>
</dbReference>
<keyword evidence="3" id="KW-0998">Cell outer membrane</keyword>
<comment type="similarity">
    <text evidence="4">Belongs to the TonB-dependent receptor family.</text>
</comment>
<feature type="chain" id="PRO_5042891969" evidence="5">
    <location>
        <begin position="22"/>
        <end position="928"/>
    </location>
</feature>
<keyword evidence="8" id="KW-0675">Receptor</keyword>
<dbReference type="InterPro" id="IPR037066">
    <property type="entry name" value="Plug_dom_sf"/>
</dbReference>
<organism evidence="8 9">
    <name type="scientific">Chryseosolibacter histidini</name>
    <dbReference type="NCBI Taxonomy" id="2782349"/>
    <lineage>
        <taxon>Bacteria</taxon>
        <taxon>Pseudomonadati</taxon>
        <taxon>Bacteroidota</taxon>
        <taxon>Cytophagia</taxon>
        <taxon>Cytophagales</taxon>
        <taxon>Chryseotaleaceae</taxon>
        <taxon>Chryseosolibacter</taxon>
    </lineage>
</organism>
<comment type="caution">
    <text evidence="8">The sequence shown here is derived from an EMBL/GenBank/DDBJ whole genome shotgun (WGS) entry which is preliminary data.</text>
</comment>
<sequence>MANKILFVLLLCGFASYSATIKGVVTDVTGETLVGSSIIIKEVSNAYSMAGLDGSYSITNLKPGTYTITASFIGYRSISRQATLSDDGDVVTVLFALEADLTQLGEVTITAKATGGSDTEARMIERTSPNTLNVISAKAIALSPDISVANVIQRVSGLSVERSSNGDPQYAIVRGMDKRYSYTLVNGVKIPSPDNKNRYVPLDIFPASLLERLEVYKSLTADMEGDAIGGGVNMVMKSARETFEVKGDLQLGYNYINSQYGFDRYKSAGISKQSPREMYGDGYMAQPGDFTKQNLEVKNIKPLPDMMGSFSIGNRFVHNKLGVMLGGSFQNAYRGTKSLWFDYDTDRFGSNRPTLGSVQDRHYSTQQMRGAAHARLDYKINDSHDLKFYTGYYRLINNEAREIKETYLDGRAFSSAQGDAILQYSTRTKTTDQGIITASLQGNHKLGAPLTLSWSGVYSTASNNQPDNARFVRNSKLEDFVETAQNVERNNPRQWTNNTDTDVTGYLNLIFQPESWGGSLLKAGGMIRQKNRDSYYDNYMFDPNPNLQVQGEDWNTYSDVVWKVINPIGTSSNALNYKAHENINAFYFLGKLDVEKIELNAGVRVENTDQGYRLKNALAGQTPDSTQTYTDVLPSVSARYKIRQGMNLRFTYYKGISRPGFFEIVPYRIPDDGYPEYGNPLLRRVKAHNIDLRWEIFPNATNQVLLGAFYKHILDPIEYVVDSAGITNDNVLQPNNFGTARNMGIEADITRYFNKFGIRANYTYTHSSITTSKALRTRVDPNDPSSELVLKRASQTRSLQGQAKHIGNLSLLYKDIDKGWESQLSLVYTGERLEAISLFLDNDIYAKPIVILDFALEKKVSNTVEIFIKASNLLNASYQMYVKKPVYNDPNKLQDYPHQDDPEHKTLVRKDQYYQSLRLGVRMQWNRN</sequence>
<dbReference type="PANTHER" id="PTHR40980">
    <property type="entry name" value="PLUG DOMAIN-CONTAINING PROTEIN"/>
    <property type="match status" value="1"/>
</dbReference>
<gene>
    <name evidence="8" type="ORF">KK083_17910</name>
</gene>
<proteinExistence type="inferred from homology"/>
<evidence type="ECO:0000256" key="3">
    <source>
        <dbReference type="ARBA" id="ARBA00023237"/>
    </source>
</evidence>
<evidence type="ECO:0000256" key="1">
    <source>
        <dbReference type="ARBA" id="ARBA00004442"/>
    </source>
</evidence>